<evidence type="ECO:0000313" key="2">
    <source>
        <dbReference type="EMBL" id="MBO1326283.1"/>
    </source>
</evidence>
<reference evidence="2" key="1">
    <citation type="submission" date="2021-03" db="EMBL/GenBank/DDBJ databases">
        <title>The complete genome sequence of Acetobacter sp. TBRC 12339.</title>
        <authorList>
            <person name="Charoenyingcharoen P."/>
            <person name="Yukphan P."/>
        </authorList>
    </citation>
    <scope>NUCLEOTIDE SEQUENCE</scope>
    <source>
        <strain evidence="2">TBRC 12339</strain>
    </source>
</reference>
<dbReference type="InterPro" id="IPR005498">
    <property type="entry name" value="T4SS_VirB10/TraB/TrbI"/>
</dbReference>
<sequence length="245" mass="25523">MIEAWSGHRPSLERVATEEASGLDLDGRGAGHLVASATQEGDARAASSGQKSSATTAAATAAARGRLLLAAGRGVYGHSVLTTNSDLGNQVLIEIDSGPLRKARISGTFQMKSDRLIVKFNKLMIGDRDPIAVSAYAVSPQTAETGVASDVREHLATRIILPAAAAFVQGLGNAMMSANTTSYTGGYGMTAFTHLNLAQQMGAAAGSMGQEVGQLLQKQTPQQATVYLRQNDEVGVLFDEPVYGS</sequence>
<gene>
    <name evidence="2" type="ORF">J2D77_14095</name>
</gene>
<evidence type="ECO:0000313" key="3">
    <source>
        <dbReference type="Proteomes" id="UP000664073"/>
    </source>
</evidence>
<evidence type="ECO:0000256" key="1">
    <source>
        <dbReference type="SAM" id="MobiDB-lite"/>
    </source>
</evidence>
<dbReference type="EMBL" id="JAFVMH010000008">
    <property type="protein sequence ID" value="MBO1326283.1"/>
    <property type="molecule type" value="Genomic_DNA"/>
</dbReference>
<dbReference type="AlphaFoldDB" id="A0A939HQJ4"/>
<keyword evidence="3" id="KW-1185">Reference proteome</keyword>
<organism evidence="2 3">
    <name type="scientific">Acetobacter garciniae</name>
    <dbReference type="NCBI Taxonomy" id="2817435"/>
    <lineage>
        <taxon>Bacteria</taxon>
        <taxon>Pseudomonadati</taxon>
        <taxon>Pseudomonadota</taxon>
        <taxon>Alphaproteobacteria</taxon>
        <taxon>Acetobacterales</taxon>
        <taxon>Acetobacteraceae</taxon>
        <taxon>Acetobacter</taxon>
    </lineage>
</organism>
<feature type="region of interest" description="Disordered" evidence="1">
    <location>
        <begin position="1"/>
        <end position="27"/>
    </location>
</feature>
<dbReference type="Proteomes" id="UP000664073">
    <property type="component" value="Unassembled WGS sequence"/>
</dbReference>
<name>A0A939HQJ4_9PROT</name>
<proteinExistence type="predicted"/>
<dbReference type="InterPro" id="IPR049855">
    <property type="entry name" value="DotG/IcmE-like_C"/>
</dbReference>
<accession>A0A939HQJ4</accession>
<comment type="caution">
    <text evidence="2">The sequence shown here is derived from an EMBL/GenBank/DDBJ whole genome shotgun (WGS) entry which is preliminary data.</text>
</comment>
<dbReference type="CDD" id="cd16431">
    <property type="entry name" value="IcmE"/>
    <property type="match status" value="1"/>
</dbReference>
<protein>
    <submittedName>
        <fullName evidence="2">DotG/IcmE/VirB10 family protein</fullName>
    </submittedName>
</protein>
<dbReference type="RefSeq" id="WP_207846948.1">
    <property type="nucleotide sequence ID" value="NZ_JAFVMH010000008.1"/>
</dbReference>
<dbReference type="Pfam" id="PF03743">
    <property type="entry name" value="TrbI"/>
    <property type="match status" value="1"/>
</dbReference>